<keyword evidence="9" id="KW-0804">Transcription</keyword>
<reference evidence="13 14" key="1">
    <citation type="submission" date="2009-08" db="EMBL/GenBank/DDBJ databases">
        <authorList>
            <person name="Muzny D."/>
            <person name="Qin X."/>
            <person name="Deng J."/>
            <person name="Jiang H."/>
            <person name="Liu Y."/>
            <person name="Qu J."/>
            <person name="Song X.-Z."/>
            <person name="Zhang L."/>
            <person name="Thornton R."/>
            <person name="Coyle M."/>
            <person name="Francisco L."/>
            <person name="Jackson L."/>
            <person name="Javaid M."/>
            <person name="Korchina V."/>
            <person name="Kovar C."/>
            <person name="Mata R."/>
            <person name="Mathew T."/>
            <person name="Ngo R."/>
            <person name="Nguyen L."/>
            <person name="Nguyen N."/>
            <person name="Okwuonu G."/>
            <person name="Ongeri F."/>
            <person name="Pham C."/>
            <person name="Simmons D."/>
            <person name="Wilczek-Boney K."/>
            <person name="Hale W."/>
            <person name="Jakkamsetti A."/>
            <person name="Pham P."/>
            <person name="Ruth R."/>
            <person name="San Lucas F."/>
            <person name="Warren J."/>
            <person name="Zhang J."/>
            <person name="Zhao Z."/>
            <person name="Zhou C."/>
            <person name="Zhu D."/>
            <person name="Lee S."/>
            <person name="Bess C."/>
            <person name="Blankenburg K."/>
            <person name="Forbes L."/>
            <person name="Fu Q."/>
            <person name="Gubbala S."/>
            <person name="Hirani K."/>
            <person name="Jayaseelan J.C."/>
            <person name="Lara F."/>
            <person name="Munidasa M."/>
            <person name="Palculict T."/>
            <person name="Patil S."/>
            <person name="Pu L.-L."/>
            <person name="Saada N."/>
            <person name="Tang L."/>
            <person name="Weissenberger G."/>
            <person name="Zhu Y."/>
            <person name="Hemphill L."/>
            <person name="Shang Y."/>
            <person name="Youmans B."/>
            <person name="Ayvaz T."/>
            <person name="Ross M."/>
            <person name="Santibanez J."/>
            <person name="Aqrawi P."/>
            <person name="Gross S."/>
            <person name="Joshi V."/>
            <person name="Fowler G."/>
            <person name="Nazareth L."/>
            <person name="Reid J."/>
            <person name="Worley K."/>
            <person name="Petrosino J."/>
            <person name="Highlander S."/>
            <person name="Gibbs R."/>
        </authorList>
    </citation>
    <scope>NUCLEOTIDE SEQUENCE [LARGE SCALE GENOMIC DNA]</scope>
    <source>
        <strain evidence="13 14">ATCC 49175</strain>
    </source>
</reference>
<comment type="subcellular location">
    <subcellularLocation>
        <location evidence="1">Cytoplasm</location>
    </subcellularLocation>
</comment>
<dbReference type="GO" id="GO:0003700">
    <property type="term" value="F:DNA-binding transcription factor activity"/>
    <property type="evidence" value="ECO:0007669"/>
    <property type="project" value="InterPro"/>
</dbReference>
<keyword evidence="4" id="KW-0963">Cytoplasm</keyword>
<dbReference type="PANTHER" id="PTHR33238:SF11">
    <property type="entry name" value="TRANSCRIPTIONAL REGULATOR MNTR"/>
    <property type="match status" value="1"/>
</dbReference>
<evidence type="ECO:0000256" key="3">
    <source>
        <dbReference type="ARBA" id="ARBA00011738"/>
    </source>
</evidence>
<dbReference type="InterPro" id="IPR036421">
    <property type="entry name" value="Fe_dep_repressor_sf"/>
</dbReference>
<evidence type="ECO:0000256" key="4">
    <source>
        <dbReference type="ARBA" id="ARBA00022490"/>
    </source>
</evidence>
<dbReference type="PANTHER" id="PTHR33238">
    <property type="entry name" value="IRON (METAL) DEPENDENT REPRESSOR, DTXR FAMILY"/>
    <property type="match status" value="1"/>
</dbReference>
<comment type="caution">
    <text evidence="13">The sequence shown here is derived from an EMBL/GenBank/DDBJ whole genome shotgun (WGS) entry which is preliminary data.</text>
</comment>
<feature type="domain" description="HTH dtxR-type" evidence="12">
    <location>
        <begin position="1"/>
        <end position="62"/>
    </location>
</feature>
<accession>C8NEX9</accession>
<dbReference type="Gene3D" id="1.10.10.10">
    <property type="entry name" value="Winged helix-like DNA-binding domain superfamily/Winged helix DNA-binding domain"/>
    <property type="match status" value="1"/>
</dbReference>
<protein>
    <recommendedName>
        <fullName evidence="11">Manganese transport regulator</fullName>
    </recommendedName>
</protein>
<dbReference type="Pfam" id="PF01325">
    <property type="entry name" value="Fe_dep_repress"/>
    <property type="match status" value="1"/>
</dbReference>
<dbReference type="RefSeq" id="WP_005605605.1">
    <property type="nucleotide sequence ID" value="NZ_CP102283.1"/>
</dbReference>
<evidence type="ECO:0000256" key="9">
    <source>
        <dbReference type="ARBA" id="ARBA00023163"/>
    </source>
</evidence>
<dbReference type="AlphaFoldDB" id="C8NEX9"/>
<organism evidence="13 14">
    <name type="scientific">Granulicatella adiacens ATCC 49175</name>
    <dbReference type="NCBI Taxonomy" id="638301"/>
    <lineage>
        <taxon>Bacteria</taxon>
        <taxon>Bacillati</taxon>
        <taxon>Bacillota</taxon>
        <taxon>Bacilli</taxon>
        <taxon>Lactobacillales</taxon>
        <taxon>Carnobacteriaceae</taxon>
        <taxon>Granulicatella</taxon>
    </lineage>
</organism>
<dbReference type="InterPro" id="IPR050536">
    <property type="entry name" value="DtxR_MntR_Metal-Reg"/>
</dbReference>
<sequence length="134" mass="15106">MTPNKEDYIKTIYKLGGKDEFVTNKAINQMLDLSAASTTEMLNKLVHDGTVEYIRYKGAKLTQKGIKVAERLIRSHKIWEVFLVNSLGFSGESVHDQAEILEHASSVEMTERLAEFLGNPTHCPHGEEIPPYSE</sequence>
<dbReference type="SUPFAM" id="SSF47979">
    <property type="entry name" value="Iron-dependent repressor protein, dimerization domain"/>
    <property type="match status" value="1"/>
</dbReference>
<dbReference type="EMBL" id="ACKZ01000011">
    <property type="protein sequence ID" value="EEW37833.1"/>
    <property type="molecule type" value="Genomic_DNA"/>
</dbReference>
<keyword evidence="7" id="KW-0238">DNA-binding</keyword>
<comment type="similarity">
    <text evidence="2">Belongs to the DtxR/MntR family.</text>
</comment>
<dbReference type="Pfam" id="PF02742">
    <property type="entry name" value="Fe_dep_repr_C"/>
    <property type="match status" value="1"/>
</dbReference>
<dbReference type="GO" id="GO:0005737">
    <property type="term" value="C:cytoplasm"/>
    <property type="evidence" value="ECO:0007669"/>
    <property type="project" value="UniProtKB-SubCell"/>
</dbReference>
<evidence type="ECO:0000256" key="2">
    <source>
        <dbReference type="ARBA" id="ARBA00007871"/>
    </source>
</evidence>
<evidence type="ECO:0000256" key="5">
    <source>
        <dbReference type="ARBA" id="ARBA00022491"/>
    </source>
</evidence>
<evidence type="ECO:0000256" key="6">
    <source>
        <dbReference type="ARBA" id="ARBA00023015"/>
    </source>
</evidence>
<proteinExistence type="inferred from homology"/>
<dbReference type="GeneID" id="78413195"/>
<dbReference type="HOGENOM" id="CLU_069532_4_1_9"/>
<dbReference type="PROSITE" id="PS50944">
    <property type="entry name" value="HTH_DTXR"/>
    <property type="match status" value="1"/>
</dbReference>
<keyword evidence="5" id="KW-0678">Repressor</keyword>
<dbReference type="SUPFAM" id="SSF46785">
    <property type="entry name" value="Winged helix' DNA-binding domain"/>
    <property type="match status" value="1"/>
</dbReference>
<dbReference type="GO" id="GO:0046983">
    <property type="term" value="F:protein dimerization activity"/>
    <property type="evidence" value="ECO:0007669"/>
    <property type="project" value="InterPro"/>
</dbReference>
<evidence type="ECO:0000256" key="1">
    <source>
        <dbReference type="ARBA" id="ARBA00004496"/>
    </source>
</evidence>
<dbReference type="GO" id="GO:0046914">
    <property type="term" value="F:transition metal ion binding"/>
    <property type="evidence" value="ECO:0007669"/>
    <property type="project" value="InterPro"/>
</dbReference>
<evidence type="ECO:0000256" key="10">
    <source>
        <dbReference type="ARBA" id="ARBA00023211"/>
    </source>
</evidence>
<dbReference type="InterPro" id="IPR022687">
    <property type="entry name" value="HTH_DTXR"/>
</dbReference>
<evidence type="ECO:0000313" key="13">
    <source>
        <dbReference type="EMBL" id="EEW37833.1"/>
    </source>
</evidence>
<dbReference type="eggNOG" id="COG1321">
    <property type="taxonomic scope" value="Bacteria"/>
</dbReference>
<keyword evidence="8" id="KW-0010">Activator</keyword>
<evidence type="ECO:0000259" key="12">
    <source>
        <dbReference type="PROSITE" id="PS50944"/>
    </source>
</evidence>
<evidence type="ECO:0000256" key="8">
    <source>
        <dbReference type="ARBA" id="ARBA00023159"/>
    </source>
</evidence>
<dbReference type="SMART" id="SM00529">
    <property type="entry name" value="HTH_DTXR"/>
    <property type="match status" value="1"/>
</dbReference>
<dbReference type="STRING" id="638301.HMPREF0444_0474"/>
<keyword evidence="6" id="KW-0805">Transcription regulation</keyword>
<gene>
    <name evidence="13" type="primary">sirR</name>
    <name evidence="13" type="ORF">HMPREF0444_0474</name>
</gene>
<keyword evidence="14" id="KW-1185">Reference proteome</keyword>
<name>C8NEX9_9LACT</name>
<dbReference type="InterPro" id="IPR022689">
    <property type="entry name" value="Iron_dep_repressor"/>
</dbReference>
<evidence type="ECO:0000256" key="7">
    <source>
        <dbReference type="ARBA" id="ARBA00023125"/>
    </source>
</evidence>
<keyword evidence="10" id="KW-0464">Manganese</keyword>
<dbReference type="InterPro" id="IPR036388">
    <property type="entry name" value="WH-like_DNA-bd_sf"/>
</dbReference>
<dbReference type="Proteomes" id="UP000005926">
    <property type="component" value="Unassembled WGS sequence"/>
</dbReference>
<dbReference type="InterPro" id="IPR036390">
    <property type="entry name" value="WH_DNA-bd_sf"/>
</dbReference>
<dbReference type="InterPro" id="IPR001367">
    <property type="entry name" value="Fe_dep_repressor"/>
</dbReference>
<evidence type="ECO:0000256" key="11">
    <source>
        <dbReference type="ARBA" id="ARBA00032593"/>
    </source>
</evidence>
<comment type="subunit">
    <text evidence="3">Homodimer.</text>
</comment>
<dbReference type="GO" id="GO:0003677">
    <property type="term" value="F:DNA binding"/>
    <property type="evidence" value="ECO:0007669"/>
    <property type="project" value="UniProtKB-KW"/>
</dbReference>
<evidence type="ECO:0000313" key="14">
    <source>
        <dbReference type="Proteomes" id="UP000005926"/>
    </source>
</evidence>